<name>A0ABT0C7W2_THEVL</name>
<comment type="pathway">
    <text evidence="1">Carotenoid biosynthesis.</text>
</comment>
<dbReference type="InterPro" id="IPR033904">
    <property type="entry name" value="Trans_IPPS_HH"/>
</dbReference>
<proteinExistence type="predicted"/>
<dbReference type="InterPro" id="IPR019845">
    <property type="entry name" value="Squalene/phytoene_synthase_CS"/>
</dbReference>
<comment type="caution">
    <text evidence="3">The sequence shown here is derived from an EMBL/GenBank/DDBJ whole genome shotgun (WGS) entry which is preliminary data.</text>
</comment>
<evidence type="ECO:0000313" key="3">
    <source>
        <dbReference type="EMBL" id="MCJ2541841.1"/>
    </source>
</evidence>
<dbReference type="InterPro" id="IPR044843">
    <property type="entry name" value="Trans_IPPS_bact-type"/>
</dbReference>
<keyword evidence="2" id="KW-0808">Transferase</keyword>
<dbReference type="Gene3D" id="1.10.600.10">
    <property type="entry name" value="Farnesyl Diphosphate Synthase"/>
    <property type="match status" value="1"/>
</dbReference>
<dbReference type="PROSITE" id="PS01045">
    <property type="entry name" value="SQUALEN_PHYTOEN_SYN_2"/>
    <property type="match status" value="1"/>
</dbReference>
<dbReference type="InterPro" id="IPR002060">
    <property type="entry name" value="Squ/phyt_synthse"/>
</dbReference>
<dbReference type="SFLD" id="SFLDG01018">
    <property type="entry name" value="Squalene/Phytoene_Synthase_Lik"/>
    <property type="match status" value="1"/>
</dbReference>
<accession>A0ABT0C7W2</accession>
<evidence type="ECO:0000313" key="4">
    <source>
        <dbReference type="Proteomes" id="UP000830835"/>
    </source>
</evidence>
<dbReference type="SFLD" id="SFLDS00005">
    <property type="entry name" value="Isoprenoid_Synthase_Type_I"/>
    <property type="match status" value="1"/>
</dbReference>
<reference evidence="3" key="1">
    <citation type="submission" date="2021-02" db="EMBL/GenBank/DDBJ databases">
        <title>The CRISPR/cas machinery reduction and long-range gene transfer in the hot spring cyanobacterium Synechococcus.</title>
        <authorList>
            <person name="Dvorak P."/>
            <person name="Jahodarova E."/>
            <person name="Hasler P."/>
            <person name="Poulickova A."/>
        </authorList>
    </citation>
    <scope>NUCLEOTIDE SEQUENCE</scope>
    <source>
        <strain evidence="3">Rupite</strain>
    </source>
</reference>
<gene>
    <name evidence="3" type="ORF">JX360_02795</name>
</gene>
<sequence>MSPLDQSIALCRQITAKHAKTFYLGSLLLPRPKRHAIWAIYAWLRQTDELLDGLEASNTQVEVTRSKLEHWGSHLEALFQGGEPQTPTDLALIDAIQTYQLSIQPFREMLLGQSMDLDTQRYSTWEDLRLYCYRVAGVVGLMSSEIMGFVPGLDGTEEAVALGIAMQLTNILRDVGEDARRGRIYLPLEDLRRFNYSERDLFNYVIDERWIALMDYEIKRARQLYAQAEQGIRTLQPDSRWPVAASLMLYRQILNAIERNHYQVFRTRAYVSTLSKALALPVAWWRSNYYGY</sequence>
<organism evidence="3 4">
    <name type="scientific">Thermostichus vulcanus str. 'Rupite'</name>
    <dbReference type="NCBI Taxonomy" id="2813851"/>
    <lineage>
        <taxon>Bacteria</taxon>
        <taxon>Bacillati</taxon>
        <taxon>Cyanobacteriota</taxon>
        <taxon>Cyanophyceae</taxon>
        <taxon>Thermostichales</taxon>
        <taxon>Thermostichaceae</taxon>
        <taxon>Thermostichus</taxon>
    </lineage>
</organism>
<dbReference type="SFLD" id="SFLDG01212">
    <property type="entry name" value="Phytoene_synthase_like"/>
    <property type="match status" value="1"/>
</dbReference>
<dbReference type="InterPro" id="IPR008949">
    <property type="entry name" value="Isoprenoid_synthase_dom_sf"/>
</dbReference>
<keyword evidence="4" id="KW-1185">Reference proteome</keyword>
<dbReference type="CDD" id="cd00683">
    <property type="entry name" value="Trans_IPPS_HH"/>
    <property type="match status" value="1"/>
</dbReference>
<dbReference type="PANTHER" id="PTHR31480">
    <property type="entry name" value="BIFUNCTIONAL LYCOPENE CYCLASE/PHYTOENE SYNTHASE"/>
    <property type="match status" value="1"/>
</dbReference>
<dbReference type="EMBL" id="JAFIRA010000004">
    <property type="protein sequence ID" value="MCJ2541841.1"/>
    <property type="molecule type" value="Genomic_DNA"/>
</dbReference>
<dbReference type="RefSeq" id="WP_244349054.1">
    <property type="nucleotide sequence ID" value="NZ_JAFIRA010000004.1"/>
</dbReference>
<dbReference type="Proteomes" id="UP000830835">
    <property type="component" value="Unassembled WGS sequence"/>
</dbReference>
<dbReference type="SUPFAM" id="SSF48576">
    <property type="entry name" value="Terpenoid synthases"/>
    <property type="match status" value="1"/>
</dbReference>
<dbReference type="Pfam" id="PF00494">
    <property type="entry name" value="SQS_PSY"/>
    <property type="match status" value="1"/>
</dbReference>
<evidence type="ECO:0000256" key="1">
    <source>
        <dbReference type="ARBA" id="ARBA00004829"/>
    </source>
</evidence>
<protein>
    <submittedName>
        <fullName evidence="3">Phytoene synthase</fullName>
    </submittedName>
</protein>
<evidence type="ECO:0000256" key="2">
    <source>
        <dbReference type="ARBA" id="ARBA00022679"/>
    </source>
</evidence>
<dbReference type="PROSITE" id="PS01044">
    <property type="entry name" value="SQUALEN_PHYTOEN_SYN_1"/>
    <property type="match status" value="1"/>
</dbReference>